<evidence type="ECO:0000313" key="2">
    <source>
        <dbReference type="Proteomes" id="UP000321204"/>
    </source>
</evidence>
<organism evidence="1 2">
    <name type="scientific">Flavisolibacter ginsenosidimutans</name>
    <dbReference type="NCBI Taxonomy" id="661481"/>
    <lineage>
        <taxon>Bacteria</taxon>
        <taxon>Pseudomonadati</taxon>
        <taxon>Bacteroidota</taxon>
        <taxon>Chitinophagia</taxon>
        <taxon>Chitinophagales</taxon>
        <taxon>Chitinophagaceae</taxon>
        <taxon>Flavisolibacter</taxon>
    </lineage>
</organism>
<dbReference type="EMBL" id="CP042433">
    <property type="protein sequence ID" value="QEC55534.1"/>
    <property type="molecule type" value="Genomic_DNA"/>
</dbReference>
<accession>A0A5B8UG09</accession>
<evidence type="ECO:0000313" key="1">
    <source>
        <dbReference type="EMBL" id="QEC55534.1"/>
    </source>
</evidence>
<gene>
    <name evidence="1" type="ORF">FSB75_06335</name>
</gene>
<keyword evidence="2" id="KW-1185">Reference proteome</keyword>
<reference evidence="1 2" key="1">
    <citation type="journal article" date="2015" name="Int. J. Syst. Evol. Microbiol.">
        <title>Flavisolibacter ginsenosidimutans sp. nov., with ginsenoside-converting activity isolated from soil used for cultivating ginseng.</title>
        <authorList>
            <person name="Zhao Y."/>
            <person name="Liu Q."/>
            <person name="Kang M.S."/>
            <person name="Jin F."/>
            <person name="Yu H."/>
            <person name="Im W.T."/>
        </authorList>
    </citation>
    <scope>NUCLEOTIDE SEQUENCE [LARGE SCALE GENOMIC DNA]</scope>
    <source>
        <strain evidence="1 2">Gsoil 636</strain>
    </source>
</reference>
<sequence>MFLHINDRMTIEEVQDRFHECFPNLEIAFYSAPLRGISLHSESFRLAEYDRIEYVRQYHYNGALEIKSWFPVARVEQELKEMFDLNARIFHVGNDGEPIELLQYDELLRKQ</sequence>
<protein>
    <submittedName>
        <fullName evidence="1">Uncharacterized protein</fullName>
    </submittedName>
</protein>
<name>A0A5B8UG09_9BACT</name>
<dbReference type="Proteomes" id="UP000321204">
    <property type="component" value="Chromosome"/>
</dbReference>
<proteinExistence type="predicted"/>
<dbReference type="KEGG" id="fgg:FSB75_06335"/>
<dbReference type="AlphaFoldDB" id="A0A5B8UG09"/>
<dbReference type="OrthoDB" id="959050at2"/>
<dbReference type="RefSeq" id="WP_146784419.1">
    <property type="nucleotide sequence ID" value="NZ_BAABIO010000002.1"/>
</dbReference>